<accession>A0ABS5PLE3</accession>
<evidence type="ECO:0000256" key="1">
    <source>
        <dbReference type="SAM" id="Phobius"/>
    </source>
</evidence>
<keyword evidence="1" id="KW-0812">Transmembrane</keyword>
<dbReference type="EMBL" id="JAHBCL010000001">
    <property type="protein sequence ID" value="MBS7525156.1"/>
    <property type="molecule type" value="Genomic_DNA"/>
</dbReference>
<organism evidence="2 3">
    <name type="scientific">Fusibacter paucivorans</name>
    <dbReference type="NCBI Taxonomy" id="76009"/>
    <lineage>
        <taxon>Bacteria</taxon>
        <taxon>Bacillati</taxon>
        <taxon>Bacillota</taxon>
        <taxon>Clostridia</taxon>
        <taxon>Eubacteriales</taxon>
        <taxon>Eubacteriales Family XII. Incertae Sedis</taxon>
        <taxon>Fusibacter</taxon>
    </lineage>
</organism>
<gene>
    <name evidence="2" type="ORF">KHM83_00550</name>
</gene>
<comment type="caution">
    <text evidence="2">The sequence shown here is derived from an EMBL/GenBank/DDBJ whole genome shotgun (WGS) entry which is preliminary data.</text>
</comment>
<reference evidence="2 3" key="1">
    <citation type="submission" date="2021-05" db="EMBL/GenBank/DDBJ databases">
        <title>Fusibacter ferrireducens sp. nov., an anaerobic, sulfur- and Fe-reducing bacterium isolated from the mangrove sediment.</title>
        <authorList>
            <person name="Qiu D."/>
        </authorList>
    </citation>
    <scope>NUCLEOTIDE SEQUENCE [LARGE SCALE GENOMIC DNA]</scope>
    <source>
        <strain evidence="2 3">DSM 12116</strain>
    </source>
</reference>
<proteinExistence type="predicted"/>
<feature type="transmembrane region" description="Helical" evidence="1">
    <location>
        <begin position="94"/>
        <end position="115"/>
    </location>
</feature>
<keyword evidence="3" id="KW-1185">Reference proteome</keyword>
<evidence type="ECO:0000313" key="2">
    <source>
        <dbReference type="EMBL" id="MBS7525156.1"/>
    </source>
</evidence>
<dbReference type="RefSeq" id="WP_213234942.1">
    <property type="nucleotide sequence ID" value="NZ_JAHBCL010000001.1"/>
</dbReference>
<feature type="transmembrane region" description="Helical" evidence="1">
    <location>
        <begin position="121"/>
        <end position="142"/>
    </location>
</feature>
<keyword evidence="1" id="KW-1133">Transmembrane helix</keyword>
<evidence type="ECO:0000313" key="3">
    <source>
        <dbReference type="Proteomes" id="UP000746471"/>
    </source>
</evidence>
<dbReference type="Proteomes" id="UP000746471">
    <property type="component" value="Unassembled WGS sequence"/>
</dbReference>
<protein>
    <submittedName>
        <fullName evidence="2">Uncharacterized protein</fullName>
    </submittedName>
</protein>
<sequence>MNNTINNNFVGYDYKTITTDSESVSMYLDGFTNFGWIVDDNIQTNNINGKVTLKFKRDRKILNKTELTRLQRHFEACMLELSALERSKASDATAWSLVVGFVGTAFIAGSVFAVTNDPPHILLTILFGIPGCLGWLLPYFVYKSRIVKKTAMVNPHIEQKYDEIYGICEKGNKLLKN</sequence>
<name>A0ABS5PLE3_9FIRM</name>
<keyword evidence="1" id="KW-0472">Membrane</keyword>